<dbReference type="PANTHER" id="PTHR10587:SF137">
    <property type="entry name" value="4-DEOXY-4-FORMAMIDO-L-ARABINOSE-PHOSPHOUNDECAPRENOL DEFORMYLASE ARND-RELATED"/>
    <property type="match status" value="1"/>
</dbReference>
<evidence type="ECO:0000313" key="3">
    <source>
        <dbReference type="Proteomes" id="UP000649617"/>
    </source>
</evidence>
<accession>A0A812LQ33</accession>
<dbReference type="InterPro" id="IPR050248">
    <property type="entry name" value="Polysacc_deacetylase_ArnD"/>
</dbReference>
<dbReference type="OrthoDB" id="409264at2759"/>
<reference evidence="2" key="1">
    <citation type="submission" date="2021-02" db="EMBL/GenBank/DDBJ databases">
        <authorList>
            <person name="Dougan E. K."/>
            <person name="Rhodes N."/>
            <person name="Thang M."/>
            <person name="Chan C."/>
        </authorList>
    </citation>
    <scope>NUCLEOTIDE SEQUENCE</scope>
</reference>
<dbReference type="PANTHER" id="PTHR10587">
    <property type="entry name" value="GLYCOSYL TRANSFERASE-RELATED"/>
    <property type="match status" value="1"/>
</dbReference>
<sequence>MLKSVHSLSTSLGLHPVTWLDWVYGNTTVFRFPSTEGHVALTIDDGLCRSGSDSSMITEVRQLLKEHSAKATFFLCSDYVDGFEEDAKGLLADGHEFANHCPSDGVDYYNMQPDEFEAELLKTSRKIQEVSGEVPRWFRAPQGKYSGTMHGAVSKHGMHHALGDCYCDDWAVEDSEWVARTMLAQVRSGSVLIAHMPERGFREHIFRALELILQGLRQRDLSVVTLSALEAGAAQAVPVPRALAKHPNQRGKLENQAWETGISGYAVISHHNFGMVDGVVFSDKEQALAHWNRLSIFSAHMLLGPDGTELRYYGKRSGRDHEMKQWWENHAGRTHSQIIQVILAGMAGPYAGRSMVVHSWEHCSFKSLFLVICAAEESGPYLFDEEAVRGKQHCALAPPAGRFGGVLWYHSLYWTNFPPLGFLEEDSADSDVEFRESLLAVNPDGPLADQFVSYGAAREHLCQHGRMPQEPLTLWVEVMQYDGVHDRGWHFPLQDFIPKRGNHTPYDIQSRRGYENGAMTLGLNAEDFSDSVLPVSDLSVVVTVSDEPEGTKRLRASEGHQFALLSVGGWPFRIRRIGTFEGLGHVGRLELQLGSGEFSEEVLWQLLEGGKRAPGGICEEGSARSGCKYWCQLYDLDWLGPKRDENLAIDPEIPPHKGYVWFRVLESTMLAGTSKRAVHVQLLEDGIVPAWLDLRYLQVWAGDMPLGYLNQVFGELQDPPCRARVVRTVKEGTDDRGVRKVHVRNSRSSLVFEDPLVCDSNGLVDLGWALHGIGYRGARVSLSMYPGAWVCDKKRICALIGEHW</sequence>
<dbReference type="GO" id="GO:0004099">
    <property type="term" value="F:chitin deacetylase activity"/>
    <property type="evidence" value="ECO:0007669"/>
    <property type="project" value="UniProtKB-ARBA"/>
</dbReference>
<evidence type="ECO:0000259" key="1">
    <source>
        <dbReference type="PROSITE" id="PS51677"/>
    </source>
</evidence>
<organism evidence="2 3">
    <name type="scientific">Symbiodinium pilosum</name>
    <name type="common">Dinoflagellate</name>
    <dbReference type="NCBI Taxonomy" id="2952"/>
    <lineage>
        <taxon>Eukaryota</taxon>
        <taxon>Sar</taxon>
        <taxon>Alveolata</taxon>
        <taxon>Dinophyceae</taxon>
        <taxon>Suessiales</taxon>
        <taxon>Symbiodiniaceae</taxon>
        <taxon>Symbiodinium</taxon>
    </lineage>
</organism>
<dbReference type="CDD" id="cd10917">
    <property type="entry name" value="CE4_NodB_like_6s_7s"/>
    <property type="match status" value="1"/>
</dbReference>
<keyword evidence="3" id="KW-1185">Reference proteome</keyword>
<dbReference type="GO" id="GO:0005975">
    <property type="term" value="P:carbohydrate metabolic process"/>
    <property type="evidence" value="ECO:0007669"/>
    <property type="project" value="InterPro"/>
</dbReference>
<dbReference type="AlphaFoldDB" id="A0A812LQ33"/>
<dbReference type="Proteomes" id="UP000649617">
    <property type="component" value="Unassembled WGS sequence"/>
</dbReference>
<name>A0A812LQ33_SYMPI</name>
<evidence type="ECO:0000313" key="2">
    <source>
        <dbReference type="EMBL" id="CAE7248052.1"/>
    </source>
</evidence>
<dbReference type="SUPFAM" id="SSF88713">
    <property type="entry name" value="Glycoside hydrolase/deacetylase"/>
    <property type="match status" value="1"/>
</dbReference>
<dbReference type="PROSITE" id="PS51677">
    <property type="entry name" value="NODB"/>
    <property type="match status" value="1"/>
</dbReference>
<protein>
    <recommendedName>
        <fullName evidence="1">NodB homology domain-containing protein</fullName>
    </recommendedName>
</protein>
<proteinExistence type="predicted"/>
<feature type="domain" description="NodB homology" evidence="1">
    <location>
        <begin position="37"/>
        <end position="224"/>
    </location>
</feature>
<dbReference type="InterPro" id="IPR011330">
    <property type="entry name" value="Glyco_hydro/deAcase_b/a-brl"/>
</dbReference>
<dbReference type="Pfam" id="PF01522">
    <property type="entry name" value="Polysacc_deac_1"/>
    <property type="match status" value="1"/>
</dbReference>
<comment type="caution">
    <text evidence="2">The sequence shown here is derived from an EMBL/GenBank/DDBJ whole genome shotgun (WGS) entry which is preliminary data.</text>
</comment>
<gene>
    <name evidence="2" type="ORF">SPIL2461_LOCUS4629</name>
</gene>
<dbReference type="InterPro" id="IPR002509">
    <property type="entry name" value="NODB_dom"/>
</dbReference>
<dbReference type="Gene3D" id="3.20.20.370">
    <property type="entry name" value="Glycoside hydrolase/deacetylase"/>
    <property type="match status" value="1"/>
</dbReference>
<dbReference type="EMBL" id="CAJNIZ010006213">
    <property type="protein sequence ID" value="CAE7248052.1"/>
    <property type="molecule type" value="Genomic_DNA"/>
</dbReference>